<dbReference type="AlphaFoldDB" id="A0A918KK93"/>
<organism evidence="2 3">
    <name type="scientific">Litorimonas cladophorae</name>
    <dbReference type="NCBI Taxonomy" id="1220491"/>
    <lineage>
        <taxon>Bacteria</taxon>
        <taxon>Pseudomonadati</taxon>
        <taxon>Pseudomonadota</taxon>
        <taxon>Alphaproteobacteria</taxon>
        <taxon>Maricaulales</taxon>
        <taxon>Robiginitomaculaceae</taxon>
    </lineage>
</organism>
<sequence>MIGRIAEFAAACGRALKVLHPKRTFGPAEIDPYFGYSTPDEIVVRGRVLSRRPDKGKTPAKLSPTIWTNFKSMAALFNTRELENVSVRCEGQETVTDEEGYFSLNLPKPDDVYGWVSFDCYFNGGDAPAALTALLPSPNADFGIISDIDDTLIKTETWSLLRNLWNSLTGSAESRLVFSDAVALVEMLHDEVNPVFYVSSSPWNLHAFLSEIFDRAGLIRGPKFLRDLGVSKQKLVNENHHSRKTRSIDTILAANPSLTFILIGDTGQHDARVYHDTIKRHPNRIRQVILRAPHRSIGRSDLHWIENIMETGTPIFVGETYDALLKS</sequence>
<dbReference type="EMBL" id="BMYV01000001">
    <property type="protein sequence ID" value="GGX64775.1"/>
    <property type="molecule type" value="Genomic_DNA"/>
</dbReference>
<dbReference type="InterPro" id="IPR019236">
    <property type="entry name" value="APP1_cat"/>
</dbReference>
<dbReference type="InterPro" id="IPR052935">
    <property type="entry name" value="Mg2+_PAP"/>
</dbReference>
<dbReference type="PANTHER" id="PTHR28208:SF3">
    <property type="entry name" value="PHOSPHATIDATE PHOSPHATASE APP1"/>
    <property type="match status" value="1"/>
</dbReference>
<gene>
    <name evidence="2" type="ORF">GCM10011309_13770</name>
</gene>
<evidence type="ECO:0000259" key="1">
    <source>
        <dbReference type="Pfam" id="PF09949"/>
    </source>
</evidence>
<dbReference type="PANTHER" id="PTHR28208">
    <property type="entry name" value="PHOSPHATIDATE PHOSPHATASE APP1"/>
    <property type="match status" value="1"/>
</dbReference>
<reference evidence="2 3" key="1">
    <citation type="journal article" date="2014" name="Int. J. Syst. Evol. Microbiol.">
        <title>Complete genome sequence of Corynebacterium casei LMG S-19264T (=DSM 44701T), isolated from a smear-ripened cheese.</title>
        <authorList>
            <consortium name="US DOE Joint Genome Institute (JGI-PGF)"/>
            <person name="Walter F."/>
            <person name="Albersmeier A."/>
            <person name="Kalinowski J."/>
            <person name="Ruckert C."/>
        </authorList>
    </citation>
    <scope>NUCLEOTIDE SEQUENCE [LARGE SCALE GENOMIC DNA]</scope>
    <source>
        <strain evidence="2 3">KCTC 23968</strain>
    </source>
</reference>
<evidence type="ECO:0000313" key="2">
    <source>
        <dbReference type="EMBL" id="GGX64775.1"/>
    </source>
</evidence>
<comment type="caution">
    <text evidence="2">The sequence shown here is derived from an EMBL/GenBank/DDBJ whole genome shotgun (WGS) entry which is preliminary data.</text>
</comment>
<accession>A0A918KK93</accession>
<protein>
    <recommendedName>
        <fullName evidence="1">Phosphatidate phosphatase APP1 catalytic domain-containing protein</fullName>
    </recommendedName>
</protein>
<name>A0A918KK93_9PROT</name>
<dbReference type="Proteomes" id="UP000600865">
    <property type="component" value="Unassembled WGS sequence"/>
</dbReference>
<evidence type="ECO:0000313" key="3">
    <source>
        <dbReference type="Proteomes" id="UP000600865"/>
    </source>
</evidence>
<dbReference type="Pfam" id="PF09949">
    <property type="entry name" value="APP1_cat"/>
    <property type="match status" value="1"/>
</dbReference>
<feature type="domain" description="Phosphatidate phosphatase APP1 catalytic" evidence="1">
    <location>
        <begin position="142"/>
        <end position="291"/>
    </location>
</feature>
<dbReference type="GO" id="GO:0008195">
    <property type="term" value="F:phosphatidate phosphatase activity"/>
    <property type="evidence" value="ECO:0007669"/>
    <property type="project" value="InterPro"/>
</dbReference>
<proteinExistence type="predicted"/>
<keyword evidence="3" id="KW-1185">Reference proteome</keyword>
<dbReference type="RefSeq" id="WP_189583180.1">
    <property type="nucleotide sequence ID" value="NZ_BMYV01000001.1"/>
</dbReference>